<accession>A0A2N3R8R6</accession>
<organism evidence="2 3">
    <name type="scientific">Bifidobacterium asteroides</name>
    <dbReference type="NCBI Taxonomy" id="1684"/>
    <lineage>
        <taxon>Bacteria</taxon>
        <taxon>Bacillati</taxon>
        <taxon>Actinomycetota</taxon>
        <taxon>Actinomycetes</taxon>
        <taxon>Bifidobacteriales</taxon>
        <taxon>Bifidobacteriaceae</taxon>
        <taxon>Bifidobacterium</taxon>
    </lineage>
</organism>
<dbReference type="AlphaFoldDB" id="A0A2N3R8R6"/>
<feature type="domain" description="Phospholipase D-like" evidence="1">
    <location>
        <begin position="5"/>
        <end position="132"/>
    </location>
</feature>
<dbReference type="InterPro" id="IPR025202">
    <property type="entry name" value="PLD-like_dom"/>
</dbReference>
<dbReference type="SUPFAM" id="SSF56024">
    <property type="entry name" value="Phospholipase D/nuclease"/>
    <property type="match status" value="1"/>
</dbReference>
<evidence type="ECO:0000313" key="2">
    <source>
        <dbReference type="EMBL" id="PKV07606.1"/>
    </source>
</evidence>
<proteinExistence type="predicted"/>
<name>A0A2N3R8R6_9BIFI</name>
<dbReference type="Proteomes" id="UP000233731">
    <property type="component" value="Unassembled WGS sequence"/>
</dbReference>
<dbReference type="EMBL" id="PCHJ01000032">
    <property type="protein sequence ID" value="PKV07606.1"/>
    <property type="molecule type" value="Genomic_DNA"/>
</dbReference>
<evidence type="ECO:0000259" key="1">
    <source>
        <dbReference type="Pfam" id="PF13091"/>
    </source>
</evidence>
<gene>
    <name evidence="2" type="ORF">CQR44_1654</name>
</gene>
<protein>
    <submittedName>
        <fullName evidence="2">Phospholipase</fullName>
    </submittedName>
</protein>
<sequence length="141" mass="16087">MTVVRSLIEGARRNILITGYALSSYFSELTDTIIGKSLKGIFVKFFINNIAEQSEADKLLRYKGHFLKIYDYSNEEDRMAALHAKVISTDMKQTLITSANLSYHGQEGNIELGTLIESERTAKQLDEVMTQLIFKRLFKEV</sequence>
<dbReference type="Gene3D" id="3.30.870.10">
    <property type="entry name" value="Endonuclease Chain A"/>
    <property type="match status" value="1"/>
</dbReference>
<evidence type="ECO:0000313" key="3">
    <source>
        <dbReference type="Proteomes" id="UP000233731"/>
    </source>
</evidence>
<dbReference type="CDD" id="cd09132">
    <property type="entry name" value="PLDc_unchar4"/>
    <property type="match status" value="1"/>
</dbReference>
<reference evidence="2 3" key="1">
    <citation type="submission" date="2017-10" db="EMBL/GenBank/DDBJ databases">
        <title>Bifidobacterium genomics.</title>
        <authorList>
            <person name="Lugli G.A."/>
            <person name="Milani C."/>
            <person name="Mancabelli L."/>
        </authorList>
    </citation>
    <scope>NUCLEOTIDE SEQUENCE [LARGE SCALE GENOMIC DNA]</scope>
    <source>
        <strain evidence="2 3">1460B</strain>
    </source>
</reference>
<dbReference type="Pfam" id="PF13091">
    <property type="entry name" value="PLDc_2"/>
    <property type="match status" value="1"/>
</dbReference>
<comment type="caution">
    <text evidence="2">The sequence shown here is derived from an EMBL/GenBank/DDBJ whole genome shotgun (WGS) entry which is preliminary data.</text>
</comment>